<evidence type="ECO:0000256" key="2">
    <source>
        <dbReference type="ARBA" id="ARBA00010607"/>
    </source>
</evidence>
<dbReference type="PROSITE" id="PS00316">
    <property type="entry name" value="THAUMATIN_1"/>
    <property type="match status" value="1"/>
</dbReference>
<feature type="signal peptide" evidence="6">
    <location>
        <begin position="1"/>
        <end position="20"/>
    </location>
</feature>
<protein>
    <submittedName>
        <fullName evidence="7">Thaumatin-like protein 1-like</fullName>
    </submittedName>
</protein>
<comment type="similarity">
    <text evidence="2">Belongs to the thaumatin family.</text>
</comment>
<dbReference type="GO" id="GO:0005576">
    <property type="term" value="C:extracellular region"/>
    <property type="evidence" value="ECO:0007669"/>
    <property type="project" value="UniProtKB-SubCell"/>
</dbReference>
<dbReference type="AlphaFoldDB" id="A0A392NCZ4"/>
<dbReference type="EMBL" id="LXQA010035338">
    <property type="protein sequence ID" value="MCH97582.1"/>
    <property type="molecule type" value="Genomic_DNA"/>
</dbReference>
<reference evidence="7 8" key="1">
    <citation type="journal article" date="2018" name="Front. Plant Sci.">
        <title>Red Clover (Trifolium pratense) and Zigzag Clover (T. medium) - A Picture of Genomic Similarities and Differences.</title>
        <authorList>
            <person name="Dluhosova J."/>
            <person name="Istvanek J."/>
            <person name="Nedelnik J."/>
            <person name="Repkova J."/>
        </authorList>
    </citation>
    <scope>NUCLEOTIDE SEQUENCE [LARGE SCALE GENOMIC DNA]</scope>
    <source>
        <strain evidence="8">cv. 10/8</strain>
        <tissue evidence="7">Leaf</tissue>
    </source>
</reference>
<dbReference type="Gene3D" id="2.60.110.10">
    <property type="entry name" value="Thaumatin"/>
    <property type="match status" value="1"/>
</dbReference>
<keyword evidence="8" id="KW-1185">Reference proteome</keyword>
<feature type="disulfide bond" evidence="5">
    <location>
        <begin position="149"/>
        <end position="231"/>
    </location>
</feature>
<comment type="subcellular location">
    <subcellularLocation>
        <location evidence="1">Secreted</location>
    </subcellularLocation>
</comment>
<evidence type="ECO:0000256" key="6">
    <source>
        <dbReference type="SAM" id="SignalP"/>
    </source>
</evidence>
<keyword evidence="3" id="KW-0964">Secreted</keyword>
<dbReference type="InterPro" id="IPR037176">
    <property type="entry name" value="Osmotin/thaumatin-like_sf"/>
</dbReference>
<evidence type="ECO:0000256" key="5">
    <source>
        <dbReference type="PIRSR" id="PIRSR002703-1"/>
    </source>
</evidence>
<dbReference type="PIRSF" id="PIRSF002703">
    <property type="entry name" value="Thaumatin"/>
    <property type="match status" value="1"/>
</dbReference>
<dbReference type="PANTHER" id="PTHR31048">
    <property type="entry name" value="OS03G0233200 PROTEIN"/>
    <property type="match status" value="1"/>
</dbReference>
<feature type="disulfide bond" evidence="5">
    <location>
        <begin position="162"/>
        <end position="177"/>
    </location>
</feature>
<keyword evidence="4 5" id="KW-1015">Disulfide bond</keyword>
<organism evidence="7 8">
    <name type="scientific">Trifolium medium</name>
    <dbReference type="NCBI Taxonomy" id="97028"/>
    <lineage>
        <taxon>Eukaryota</taxon>
        <taxon>Viridiplantae</taxon>
        <taxon>Streptophyta</taxon>
        <taxon>Embryophyta</taxon>
        <taxon>Tracheophyta</taxon>
        <taxon>Spermatophyta</taxon>
        <taxon>Magnoliopsida</taxon>
        <taxon>eudicotyledons</taxon>
        <taxon>Gunneridae</taxon>
        <taxon>Pentapetalae</taxon>
        <taxon>rosids</taxon>
        <taxon>fabids</taxon>
        <taxon>Fabales</taxon>
        <taxon>Fabaceae</taxon>
        <taxon>Papilionoideae</taxon>
        <taxon>50 kb inversion clade</taxon>
        <taxon>NPAAA clade</taxon>
        <taxon>Hologalegina</taxon>
        <taxon>IRL clade</taxon>
        <taxon>Trifolieae</taxon>
        <taxon>Trifolium</taxon>
    </lineage>
</organism>
<accession>A0A392NCZ4</accession>
<dbReference type="SUPFAM" id="SSF49870">
    <property type="entry name" value="Osmotin, thaumatin-like protein"/>
    <property type="match status" value="1"/>
</dbReference>
<dbReference type="InterPro" id="IPR001938">
    <property type="entry name" value="Thaumatin"/>
</dbReference>
<feature type="disulfide bond" evidence="5">
    <location>
        <begin position="181"/>
        <end position="190"/>
    </location>
</feature>
<name>A0A392NCZ4_9FABA</name>
<dbReference type="PROSITE" id="PS51367">
    <property type="entry name" value="THAUMATIN_2"/>
    <property type="match status" value="1"/>
</dbReference>
<dbReference type="InterPro" id="IPR017949">
    <property type="entry name" value="Thaumatin_CS"/>
</dbReference>
<keyword evidence="6" id="KW-0732">Signal</keyword>
<evidence type="ECO:0000313" key="8">
    <source>
        <dbReference type="Proteomes" id="UP000265520"/>
    </source>
</evidence>
<evidence type="ECO:0000256" key="3">
    <source>
        <dbReference type="ARBA" id="ARBA00022525"/>
    </source>
</evidence>
<feature type="disulfide bond" evidence="5">
    <location>
        <begin position="94"/>
        <end position="101"/>
    </location>
</feature>
<evidence type="ECO:0000313" key="7">
    <source>
        <dbReference type="EMBL" id="MCH97582.1"/>
    </source>
</evidence>
<feature type="disulfide bond" evidence="5">
    <location>
        <begin position="78"/>
        <end position="89"/>
    </location>
</feature>
<feature type="chain" id="PRO_5017432308" evidence="6">
    <location>
        <begin position="21"/>
        <end position="242"/>
    </location>
</feature>
<dbReference type="SMART" id="SM00205">
    <property type="entry name" value="THN"/>
    <property type="match status" value="1"/>
</dbReference>
<evidence type="ECO:0000256" key="1">
    <source>
        <dbReference type="ARBA" id="ARBA00004613"/>
    </source>
</evidence>
<feature type="disulfide bond" evidence="5">
    <location>
        <begin position="191"/>
        <end position="201"/>
    </location>
</feature>
<proteinExistence type="inferred from homology"/>
<dbReference type="FunFam" id="2.60.110.10:FF:000002">
    <property type="entry name" value="Thaumatin-like protein 1a"/>
    <property type="match status" value="1"/>
</dbReference>
<dbReference type="PRINTS" id="PR00347">
    <property type="entry name" value="THAUMATIN"/>
</dbReference>
<sequence>MVEPISLLFFFTLHLSVVTSAKFTIVNQCNYTVWPANSYTTSGNATTATTGFILKPGENSTITLPAKWSGRIWGRTLCTTNSTTGNFSCVTGDCGSGKLACVGKSGSPPMTEAEFTLNGLNDQDFYDVNLIDGYNLPMDVIPLDGSGKCKSTGCPTDLNTVCPTELQVTENGTVVACQSPCAAFNLQFFCCAGKYSSSENCEPSVYSKIFKTTCPQAYSYAYDDKTSAFTCPATDYQVVFCP</sequence>
<dbReference type="Proteomes" id="UP000265520">
    <property type="component" value="Unassembled WGS sequence"/>
</dbReference>
<dbReference type="Pfam" id="PF00314">
    <property type="entry name" value="Thaumatin"/>
    <property type="match status" value="1"/>
</dbReference>
<feature type="disulfide bond" evidence="5">
    <location>
        <begin position="154"/>
        <end position="214"/>
    </location>
</feature>
<feature type="non-terminal residue" evidence="7">
    <location>
        <position position="242"/>
    </location>
</feature>
<comment type="caution">
    <text evidence="7">The sequence shown here is derived from an EMBL/GenBank/DDBJ whole genome shotgun (WGS) entry which is preliminary data.</text>
</comment>
<evidence type="ECO:0000256" key="4">
    <source>
        <dbReference type="ARBA" id="ARBA00023157"/>
    </source>
</evidence>
<feature type="disulfide bond" evidence="5">
    <location>
        <begin position="29"/>
        <end position="241"/>
    </location>
</feature>
<dbReference type="CDD" id="cd09218">
    <property type="entry name" value="TLP-PA"/>
    <property type="match status" value="1"/>
</dbReference>